<feature type="non-terminal residue" evidence="11">
    <location>
        <position position="1"/>
    </location>
</feature>
<keyword evidence="12" id="KW-1185">Reference proteome</keyword>
<evidence type="ECO:0008006" key="13">
    <source>
        <dbReference type="Google" id="ProtNLM"/>
    </source>
</evidence>
<evidence type="ECO:0000256" key="4">
    <source>
        <dbReference type="ARBA" id="ARBA00022840"/>
    </source>
</evidence>
<feature type="transmembrane region" description="Helical" evidence="8">
    <location>
        <begin position="37"/>
        <end position="58"/>
    </location>
</feature>
<dbReference type="InterPro" id="IPR036640">
    <property type="entry name" value="ABC1_TM_sf"/>
</dbReference>
<evidence type="ECO:0000256" key="8">
    <source>
        <dbReference type="SAM" id="Phobius"/>
    </source>
</evidence>
<dbReference type="GO" id="GO:0140359">
    <property type="term" value="F:ABC-type transporter activity"/>
    <property type="evidence" value="ECO:0007669"/>
    <property type="project" value="InterPro"/>
</dbReference>
<evidence type="ECO:0000259" key="9">
    <source>
        <dbReference type="PROSITE" id="PS50893"/>
    </source>
</evidence>
<keyword evidence="1" id="KW-0813">Transport</keyword>
<dbReference type="InterPro" id="IPR050173">
    <property type="entry name" value="ABC_transporter_C-like"/>
</dbReference>
<evidence type="ECO:0000256" key="2">
    <source>
        <dbReference type="ARBA" id="ARBA00022692"/>
    </source>
</evidence>
<feature type="transmembrane region" description="Helical" evidence="8">
    <location>
        <begin position="199"/>
        <end position="217"/>
    </location>
</feature>
<feature type="transmembrane region" description="Helical" evidence="8">
    <location>
        <begin position="171"/>
        <end position="192"/>
    </location>
</feature>
<dbReference type="EMBL" id="KQ980239">
    <property type="protein sequence ID" value="KYN17132.1"/>
    <property type="molecule type" value="Genomic_DNA"/>
</dbReference>
<feature type="domain" description="ABC transmembrane type-1" evidence="10">
    <location>
        <begin position="581"/>
        <end position="686"/>
    </location>
</feature>
<dbReference type="GO" id="GO:0016020">
    <property type="term" value="C:membrane"/>
    <property type="evidence" value="ECO:0007669"/>
    <property type="project" value="InterPro"/>
</dbReference>
<dbReference type="SUPFAM" id="SSF90123">
    <property type="entry name" value="ABC transporter transmembrane region"/>
    <property type="match status" value="2"/>
</dbReference>
<keyword evidence="4" id="KW-0067">ATP-binding</keyword>
<dbReference type="Gene3D" id="1.20.1560.10">
    <property type="entry name" value="ABC transporter type 1, transmembrane domain"/>
    <property type="match status" value="2"/>
</dbReference>
<dbReference type="Pfam" id="PF00005">
    <property type="entry name" value="ABC_tran"/>
    <property type="match status" value="2"/>
</dbReference>
<dbReference type="STRING" id="471704.A0A151J3W1"/>
<dbReference type="PROSITE" id="PS50929">
    <property type="entry name" value="ABC_TM1F"/>
    <property type="match status" value="1"/>
</dbReference>
<evidence type="ECO:0000256" key="3">
    <source>
        <dbReference type="ARBA" id="ARBA00022741"/>
    </source>
</evidence>
<dbReference type="PANTHER" id="PTHR24223">
    <property type="entry name" value="ATP-BINDING CASSETTE SUB-FAMILY C"/>
    <property type="match status" value="1"/>
</dbReference>
<feature type="transmembrane region" description="Helical" evidence="8">
    <location>
        <begin position="579"/>
        <end position="601"/>
    </location>
</feature>
<gene>
    <name evidence="11" type="ORF">ALC57_10587</name>
</gene>
<feature type="transmembrane region" description="Helical" evidence="8">
    <location>
        <begin position="501"/>
        <end position="527"/>
    </location>
</feature>
<proteinExistence type="predicted"/>
<evidence type="ECO:0000313" key="12">
    <source>
        <dbReference type="Proteomes" id="UP000078492"/>
    </source>
</evidence>
<dbReference type="Gene3D" id="3.40.50.300">
    <property type="entry name" value="P-loop containing nucleotide triphosphate hydrolases"/>
    <property type="match status" value="2"/>
</dbReference>
<evidence type="ECO:0000256" key="5">
    <source>
        <dbReference type="ARBA" id="ARBA00022989"/>
    </source>
</evidence>
<dbReference type="PROSITE" id="PS50893">
    <property type="entry name" value="ABC_TRANSPORTER_2"/>
    <property type="match status" value="1"/>
</dbReference>
<accession>A0A151J3W1</accession>
<dbReference type="SUPFAM" id="SSF52540">
    <property type="entry name" value="P-loop containing nucleoside triphosphate hydrolases"/>
    <property type="match status" value="2"/>
</dbReference>
<dbReference type="Pfam" id="PF00664">
    <property type="entry name" value="ABC_membrane"/>
    <property type="match status" value="1"/>
</dbReference>
<dbReference type="GO" id="GO:0005524">
    <property type="term" value="F:ATP binding"/>
    <property type="evidence" value="ECO:0007669"/>
    <property type="project" value="UniProtKB-KW"/>
</dbReference>
<feature type="region of interest" description="Disordered" evidence="7">
    <location>
        <begin position="252"/>
        <end position="274"/>
    </location>
</feature>
<evidence type="ECO:0000256" key="6">
    <source>
        <dbReference type="ARBA" id="ARBA00023136"/>
    </source>
</evidence>
<evidence type="ECO:0000313" key="11">
    <source>
        <dbReference type="EMBL" id="KYN17132.1"/>
    </source>
</evidence>
<dbReference type="InterPro" id="IPR027417">
    <property type="entry name" value="P-loop_NTPase"/>
</dbReference>
<dbReference type="FunFam" id="3.40.50.300:FF:003838">
    <property type="entry name" value="ATP-dependent bile acid permease, putative"/>
    <property type="match status" value="1"/>
</dbReference>
<keyword evidence="5 8" id="KW-1133">Transmembrane helix</keyword>
<keyword evidence="3" id="KW-0547">Nucleotide-binding</keyword>
<dbReference type="Proteomes" id="UP000078492">
    <property type="component" value="Unassembled WGS sequence"/>
</dbReference>
<dbReference type="PANTHER" id="PTHR24223:SF448">
    <property type="entry name" value="FI20146P1-RELATED"/>
    <property type="match status" value="1"/>
</dbReference>
<dbReference type="InterPro" id="IPR003439">
    <property type="entry name" value="ABC_transporter-like_ATP-bd"/>
</dbReference>
<evidence type="ECO:0000259" key="10">
    <source>
        <dbReference type="PROSITE" id="PS50929"/>
    </source>
</evidence>
<feature type="domain" description="ABC transporter" evidence="9">
    <location>
        <begin position="293"/>
        <end position="545"/>
    </location>
</feature>
<feature type="transmembrane region" description="Helical" evidence="8">
    <location>
        <begin position="548"/>
        <end position="567"/>
    </location>
</feature>
<dbReference type="AlphaFoldDB" id="A0A151J3W1"/>
<sequence length="912" mass="106440">SWILRTFWVGYHRDLEVTDLYTPLKEHTSDVLGDKRAVGIILCSAINVFVTHLTLMGITHMNLKFRVACYSLIYRKTLKMTRIALSETTIGQIVNLLSNDINRFEVYLVFLHSLYVVWTFRDHYPHILWLGRKSSELRSRIAIKTNESVRFTNEIISGIQAIKMYTVSTSFIIFTTRISLFITVLAYTLFGYKITAEKVFMISAYYSCLCLSMAMFLPQGIRGAAEMIVTVKRLKKFLMCDELISSKIETKKNSKENNKDAKNNKESKEENAKEDLIEQNKKDYTIEDQPKYVEYSISIKNGSAKWENTLHNININVRPNELIAIVGQVGAGKSSLMNVILKELRLHKGFIQINGKIAYASQEPWLFAGSVRQNILFGRNMEQIRYNHVIEVCQLKRDFSLLPYGDKRIIGERGISLSGSQRVRTYDELSSMRMDFDVLNFDMGFNHQQLAEKNVDKYRKVHLYVIRPSFQNLKWHPLPLNISKFPDSHPEEVDDLENLFFVFYFFFFSFFRMFLIFLFFLSLIFFISFTRFFKNMYIHMYVCFQAKFIMEIHTYLFNIAYVCMYLYQSPLTRMQCIYIYSGLIVLTVCITLIRSWTFFMFRSINRATVRFFNNNTSGRILNRFSKDMGGVDEMLPTLFMDSVQISLWMLSITVLVAISNVWLLIPTAFVGIVFYYLRIFYLATSRSVKCLEGTNFQYHRYVFQWSMRQSAELENQMTSVELIFEYSKVDSEPPLESIPDKKPKSEWPQEGKIEFKNVFLRYAPLEPPVLKDLTFVIFPREKIGIVGRTGAGKSSLIQALFHLTNVDGLIEIDRVDTSQIGLHDLRSKISIIPQEPYLFSGSLRRNLDPFNSYTDELLWQALKEEFDHPHVLLQKETGYLKTMVQETGKQKKKILAGFANDCYQNRALPTML</sequence>
<keyword evidence="6 8" id="KW-0472">Membrane</keyword>
<reference evidence="11 12" key="1">
    <citation type="submission" date="2015-09" db="EMBL/GenBank/DDBJ databases">
        <title>Trachymyrmex cornetzi WGS genome.</title>
        <authorList>
            <person name="Nygaard S."/>
            <person name="Hu H."/>
            <person name="Boomsma J."/>
            <person name="Zhang G."/>
        </authorList>
    </citation>
    <scope>NUCLEOTIDE SEQUENCE [LARGE SCALE GENOMIC DNA]</scope>
    <source>
        <strain evidence="11">Tcor2-1</strain>
        <tissue evidence="11">Whole body</tissue>
    </source>
</reference>
<feature type="transmembrane region" description="Helical" evidence="8">
    <location>
        <begin position="647"/>
        <end position="677"/>
    </location>
</feature>
<name>A0A151J3W1_9HYME</name>
<dbReference type="GO" id="GO:0016887">
    <property type="term" value="F:ATP hydrolysis activity"/>
    <property type="evidence" value="ECO:0007669"/>
    <property type="project" value="InterPro"/>
</dbReference>
<evidence type="ECO:0000256" key="7">
    <source>
        <dbReference type="SAM" id="MobiDB-lite"/>
    </source>
</evidence>
<organism evidence="11 12">
    <name type="scientific">Trachymyrmex cornetzi</name>
    <dbReference type="NCBI Taxonomy" id="471704"/>
    <lineage>
        <taxon>Eukaryota</taxon>
        <taxon>Metazoa</taxon>
        <taxon>Ecdysozoa</taxon>
        <taxon>Arthropoda</taxon>
        <taxon>Hexapoda</taxon>
        <taxon>Insecta</taxon>
        <taxon>Pterygota</taxon>
        <taxon>Neoptera</taxon>
        <taxon>Endopterygota</taxon>
        <taxon>Hymenoptera</taxon>
        <taxon>Apocrita</taxon>
        <taxon>Aculeata</taxon>
        <taxon>Formicoidea</taxon>
        <taxon>Formicidae</taxon>
        <taxon>Myrmicinae</taxon>
        <taxon>Trachymyrmex</taxon>
    </lineage>
</organism>
<feature type="transmembrane region" description="Helical" evidence="8">
    <location>
        <begin position="104"/>
        <end position="120"/>
    </location>
</feature>
<evidence type="ECO:0000256" key="1">
    <source>
        <dbReference type="ARBA" id="ARBA00022448"/>
    </source>
</evidence>
<keyword evidence="2 8" id="KW-0812">Transmembrane</keyword>
<dbReference type="InterPro" id="IPR011527">
    <property type="entry name" value="ABC1_TM_dom"/>
</dbReference>
<protein>
    <recommendedName>
        <fullName evidence="13">Multidrug resistance-associated protein lethal(2)03659</fullName>
    </recommendedName>
</protein>